<dbReference type="EMBL" id="JAIVEX010000013">
    <property type="protein sequence ID" value="MDB0524354.1"/>
    <property type="molecule type" value="Genomic_DNA"/>
</dbReference>
<gene>
    <name evidence="2 4" type="primary">apaG</name>
    <name evidence="4" type="ORF">LBW55_22355</name>
    <name evidence="5" type="ORF">LBW59_16420</name>
</gene>
<dbReference type="InterPro" id="IPR007474">
    <property type="entry name" value="ApaG_domain"/>
</dbReference>
<dbReference type="HAMAP" id="MF_00791">
    <property type="entry name" value="ApaG"/>
    <property type="match status" value="1"/>
</dbReference>
<dbReference type="PROSITE" id="PS51087">
    <property type="entry name" value="APAG"/>
    <property type="match status" value="1"/>
</dbReference>
<evidence type="ECO:0000313" key="5">
    <source>
        <dbReference type="EMBL" id="MDB0572346.1"/>
    </source>
</evidence>
<dbReference type="EMBL" id="JAIVFG010000028">
    <property type="protein sequence ID" value="MDB0572346.1"/>
    <property type="molecule type" value="Genomic_DNA"/>
</dbReference>
<dbReference type="InterPro" id="IPR023065">
    <property type="entry name" value="Uncharacterised_ApaG"/>
</dbReference>
<dbReference type="Pfam" id="PF04379">
    <property type="entry name" value="DUF525"/>
    <property type="match status" value="1"/>
</dbReference>
<evidence type="ECO:0000313" key="6">
    <source>
        <dbReference type="Proteomes" id="UP001143674"/>
    </source>
</evidence>
<feature type="domain" description="ApaG" evidence="3">
    <location>
        <begin position="1"/>
        <end position="124"/>
    </location>
</feature>
<evidence type="ECO:0000313" key="4">
    <source>
        <dbReference type="EMBL" id="MDB0524354.1"/>
    </source>
</evidence>
<dbReference type="Proteomes" id="UP001144050">
    <property type="component" value="Unassembled WGS sequence"/>
</dbReference>
<proteinExistence type="inferred from homology"/>
<protein>
    <recommendedName>
        <fullName evidence="1 2">Protein ApaG</fullName>
    </recommendedName>
</protein>
<dbReference type="AlphaFoldDB" id="A0A073A485"/>
<dbReference type="RefSeq" id="WP_003263374.1">
    <property type="nucleotide sequence ID" value="NZ_CDLS01000001.1"/>
</dbReference>
<evidence type="ECO:0000259" key="3">
    <source>
        <dbReference type="PROSITE" id="PS51087"/>
    </source>
</evidence>
<dbReference type="SUPFAM" id="SSF110069">
    <property type="entry name" value="ApaG-like"/>
    <property type="match status" value="1"/>
</dbReference>
<dbReference type="Proteomes" id="UP001143674">
    <property type="component" value="Unassembled WGS sequence"/>
</dbReference>
<evidence type="ECO:0000256" key="2">
    <source>
        <dbReference type="HAMAP-Rule" id="MF_00791"/>
    </source>
</evidence>
<dbReference type="GeneID" id="61362202"/>
<dbReference type="InterPro" id="IPR036767">
    <property type="entry name" value="ApaG_sf"/>
</dbReference>
<organism evidence="4 6">
    <name type="scientific">Ralstonia solanacearum</name>
    <name type="common">Pseudomonas solanacearum</name>
    <dbReference type="NCBI Taxonomy" id="305"/>
    <lineage>
        <taxon>Bacteria</taxon>
        <taxon>Pseudomonadati</taxon>
        <taxon>Pseudomonadota</taxon>
        <taxon>Betaproteobacteria</taxon>
        <taxon>Burkholderiales</taxon>
        <taxon>Burkholderiaceae</taxon>
        <taxon>Ralstonia</taxon>
        <taxon>Ralstonia solanacearum species complex</taxon>
    </lineage>
</organism>
<accession>A0A073A485</accession>
<dbReference type="NCBIfam" id="NF003967">
    <property type="entry name" value="PRK05461.1"/>
    <property type="match status" value="1"/>
</dbReference>
<name>A0A073A485_RALSL</name>
<reference evidence="4" key="1">
    <citation type="submission" date="2021-09" db="EMBL/GenBank/DDBJ databases">
        <title>Genomic analysis of Ralstonia spp.</title>
        <authorList>
            <person name="Aburjaile F."/>
            <person name="Ariute J.C."/>
            <person name="Pais A.K.L."/>
            <person name="Albuquerque G.M.R."/>
            <person name="Silva A.M.F."/>
            <person name="Brenig B."/>
            <person name="Azevedo V."/>
            <person name="Matiuzzi M."/>
            <person name="Ramos R."/>
            <person name="Goes-Neto A."/>
            <person name="Soares S."/>
            <person name="Iseppon A.M.B."/>
            <person name="Souza E."/>
            <person name="Gama M."/>
        </authorList>
    </citation>
    <scope>NUCLEOTIDE SEQUENCE</scope>
    <source>
        <strain evidence="4">B4</strain>
        <strain evidence="5">CCRMRs91</strain>
    </source>
</reference>
<dbReference type="Gene3D" id="2.60.40.1470">
    <property type="entry name" value="ApaG domain"/>
    <property type="match status" value="1"/>
</dbReference>
<dbReference type="PANTHER" id="PTHR47191">
    <property type="entry name" value="OS05G0170800 PROTEIN"/>
    <property type="match status" value="1"/>
</dbReference>
<dbReference type="PANTHER" id="PTHR47191:SF2">
    <property type="entry name" value="OS05G0170800 PROTEIN"/>
    <property type="match status" value="1"/>
</dbReference>
<evidence type="ECO:0000256" key="1">
    <source>
        <dbReference type="ARBA" id="ARBA00017693"/>
    </source>
</evidence>
<dbReference type="KEGG" id="rsy:RSUY_05920"/>
<sequence length="124" mass="13995">MSRYELTVQVRTRYLPEQSEPSQGQYAFAYTITIRNTGEVPSQLISRHWIITDAESHVQEVAGLGVVGHQPLLPPGESFEYTSWATIKTPVGTMRGEYFCVADDGHRFEAPIPEFALAMPRMLH</sequence>
<dbReference type="InterPro" id="IPR050718">
    <property type="entry name" value="ApaG-like"/>
</dbReference>
<comment type="caution">
    <text evidence="4">The sequence shown here is derived from an EMBL/GenBank/DDBJ whole genome shotgun (WGS) entry which is preliminary data.</text>
</comment>